<keyword evidence="1" id="KW-0175">Coiled coil</keyword>
<sequence>MTSSGDELDAMAEQLLRVNKKVGQVNYHDQAKLSLGFYPCSSSFASISSYSGLVSESSQLLRDLRNRHLDLRIFHLCGELVMDLFSRPGLRGPDRYQPNSLYTVHGIDRAVVVDLASTFESPEAVRDGYGGAYLSFFETCGLFFPIPEPVLNILAELGLSLTQMCPNFLKHLLALLVKAREDGLLFGLDKLRHLVLMKRNNPNAGTFLMSPRPGRQIVQGIPYRDQNWRQEVFLFKIYEASVGSFDFSKLPCYWAEDIGEQKFYDRRALGFNWSSPERSLRLASEDEAENSQEDVEASASYPPPSDRLERQLARRSLFRNSRSASAGKVASGLPPIPILDSDDEGAPRVQGSLVSLSPGLHDNSIAGSRKRHPSSKAVMHEPSRSMGESKGWELVLEGDGHLSMGQGDLISLARRTRSMECHPLSLASVDEEGAYAKVVAASSKDHVHALRNESEVQKGKAEVQKLTEELQTAKEEARKKTGEAMILRNEWKRASQERAVFETEVAALMTKVVELEAGRDRDICRSSLAARCEVANGFREVLTSLEKRCVDKKKEVSAEIQLHEMVANLDLLSEIKEVGLVVKDEIVRLKEMEKDSEAAANLAAVTDWSVTGLDRPQLSKDSIIDDEAANSSVREEASS</sequence>
<evidence type="ECO:0000313" key="3">
    <source>
        <dbReference type="EMBL" id="KAF3540463.1"/>
    </source>
</evidence>
<feature type="region of interest" description="Disordered" evidence="2">
    <location>
        <begin position="282"/>
        <end position="306"/>
    </location>
</feature>
<feature type="coiled-coil region" evidence="1">
    <location>
        <begin position="449"/>
        <end position="490"/>
    </location>
</feature>
<dbReference type="AlphaFoldDB" id="A0A8S9QKF2"/>
<organism evidence="3 4">
    <name type="scientific">Brassica cretica</name>
    <name type="common">Mustard</name>
    <dbReference type="NCBI Taxonomy" id="69181"/>
    <lineage>
        <taxon>Eukaryota</taxon>
        <taxon>Viridiplantae</taxon>
        <taxon>Streptophyta</taxon>
        <taxon>Embryophyta</taxon>
        <taxon>Tracheophyta</taxon>
        <taxon>Spermatophyta</taxon>
        <taxon>Magnoliopsida</taxon>
        <taxon>eudicotyledons</taxon>
        <taxon>Gunneridae</taxon>
        <taxon>Pentapetalae</taxon>
        <taxon>rosids</taxon>
        <taxon>malvids</taxon>
        <taxon>Brassicales</taxon>
        <taxon>Brassicaceae</taxon>
        <taxon>Brassiceae</taxon>
        <taxon>Brassica</taxon>
    </lineage>
</organism>
<dbReference type="EMBL" id="QGKX02001290">
    <property type="protein sequence ID" value="KAF3540463.1"/>
    <property type="molecule type" value="Genomic_DNA"/>
</dbReference>
<gene>
    <name evidence="3" type="ORF">F2Q69_00022756</name>
</gene>
<reference evidence="3" key="1">
    <citation type="submission" date="2019-12" db="EMBL/GenBank/DDBJ databases">
        <title>Genome sequencing and annotation of Brassica cretica.</title>
        <authorList>
            <person name="Studholme D.J."/>
            <person name="Sarris P."/>
        </authorList>
    </citation>
    <scope>NUCLEOTIDE SEQUENCE</scope>
    <source>
        <strain evidence="3">PFS-109/04</strain>
        <tissue evidence="3">Leaf</tissue>
    </source>
</reference>
<evidence type="ECO:0000256" key="1">
    <source>
        <dbReference type="SAM" id="Coils"/>
    </source>
</evidence>
<accession>A0A8S9QKF2</accession>
<protein>
    <submittedName>
        <fullName evidence="3">Uncharacterized protein</fullName>
    </submittedName>
</protein>
<feature type="region of interest" description="Disordered" evidence="2">
    <location>
        <begin position="326"/>
        <end position="386"/>
    </location>
</feature>
<proteinExistence type="predicted"/>
<evidence type="ECO:0000313" key="4">
    <source>
        <dbReference type="Proteomes" id="UP000712600"/>
    </source>
</evidence>
<name>A0A8S9QKF2_BRACR</name>
<evidence type="ECO:0000256" key="2">
    <source>
        <dbReference type="SAM" id="MobiDB-lite"/>
    </source>
</evidence>
<comment type="caution">
    <text evidence="3">The sequence shown here is derived from an EMBL/GenBank/DDBJ whole genome shotgun (WGS) entry which is preliminary data.</text>
</comment>
<dbReference type="Proteomes" id="UP000712600">
    <property type="component" value="Unassembled WGS sequence"/>
</dbReference>
<feature type="compositionally biased region" description="Acidic residues" evidence="2">
    <location>
        <begin position="285"/>
        <end position="296"/>
    </location>
</feature>